<proteinExistence type="predicted"/>
<keyword evidence="2" id="KW-0812">Transmembrane</keyword>
<dbReference type="PROSITE" id="PS50885">
    <property type="entry name" value="HAMP"/>
    <property type="match status" value="1"/>
</dbReference>
<feature type="domain" description="HAMP" evidence="3">
    <location>
        <begin position="66"/>
        <end position="118"/>
    </location>
</feature>
<keyword evidence="2" id="KW-0472">Membrane</keyword>
<dbReference type="Gene3D" id="3.30.450.40">
    <property type="match status" value="1"/>
</dbReference>
<dbReference type="Gene3D" id="6.10.340.10">
    <property type="match status" value="1"/>
</dbReference>
<organism evidence="4 5">
    <name type="scientific">Chryseolinea lacunae</name>
    <dbReference type="NCBI Taxonomy" id="2801331"/>
    <lineage>
        <taxon>Bacteria</taxon>
        <taxon>Pseudomonadati</taxon>
        <taxon>Bacteroidota</taxon>
        <taxon>Cytophagia</taxon>
        <taxon>Cytophagales</taxon>
        <taxon>Fulvivirgaceae</taxon>
        <taxon>Chryseolinea</taxon>
    </lineage>
</organism>
<dbReference type="Pfam" id="PF13185">
    <property type="entry name" value="GAF_2"/>
    <property type="match status" value="1"/>
</dbReference>
<feature type="coiled-coil region" evidence="1">
    <location>
        <begin position="324"/>
        <end position="379"/>
    </location>
</feature>
<keyword evidence="2" id="KW-1133">Transmembrane helix</keyword>
<dbReference type="EMBL" id="JAERRB010000014">
    <property type="protein sequence ID" value="MBL0745067.1"/>
    <property type="molecule type" value="Genomic_DNA"/>
</dbReference>
<protein>
    <submittedName>
        <fullName evidence="4">GAF domain-containing protein</fullName>
    </submittedName>
</protein>
<accession>A0ABS1L0M4</accession>
<evidence type="ECO:0000256" key="2">
    <source>
        <dbReference type="SAM" id="Phobius"/>
    </source>
</evidence>
<feature type="transmembrane region" description="Helical" evidence="2">
    <location>
        <begin position="44"/>
        <end position="65"/>
    </location>
</feature>
<keyword evidence="1" id="KW-0175">Coiled coil</keyword>
<dbReference type="InterPro" id="IPR003660">
    <property type="entry name" value="HAMP_dom"/>
</dbReference>
<reference evidence="4 5" key="1">
    <citation type="submission" date="2021-01" db="EMBL/GenBank/DDBJ databases">
        <title>Chryseolinea sp. Jin1 Genome sequencing and assembly.</title>
        <authorList>
            <person name="Kim I."/>
        </authorList>
    </citation>
    <scope>NUCLEOTIDE SEQUENCE [LARGE SCALE GENOMIC DNA]</scope>
    <source>
        <strain evidence="4 5">Jin1</strain>
    </source>
</reference>
<name>A0ABS1L0M4_9BACT</name>
<dbReference type="InterPro" id="IPR003018">
    <property type="entry name" value="GAF"/>
</dbReference>
<feature type="transmembrane region" description="Helical" evidence="2">
    <location>
        <begin position="12"/>
        <end position="32"/>
    </location>
</feature>
<gene>
    <name evidence="4" type="ORF">JI741_27810</name>
</gene>
<dbReference type="InterPro" id="IPR029016">
    <property type="entry name" value="GAF-like_dom_sf"/>
</dbReference>
<dbReference type="Proteomes" id="UP000613030">
    <property type="component" value="Unassembled WGS sequence"/>
</dbReference>
<evidence type="ECO:0000256" key="1">
    <source>
        <dbReference type="SAM" id="Coils"/>
    </source>
</evidence>
<evidence type="ECO:0000313" key="4">
    <source>
        <dbReference type="EMBL" id="MBL0745067.1"/>
    </source>
</evidence>
<dbReference type="SUPFAM" id="SSF55781">
    <property type="entry name" value="GAF domain-like"/>
    <property type="match status" value="1"/>
</dbReference>
<comment type="caution">
    <text evidence="4">The sequence shown here is derived from an EMBL/GenBank/DDBJ whole genome shotgun (WGS) entry which is preliminary data.</text>
</comment>
<evidence type="ECO:0000259" key="3">
    <source>
        <dbReference type="PROSITE" id="PS50885"/>
    </source>
</evidence>
<evidence type="ECO:0000313" key="5">
    <source>
        <dbReference type="Proteomes" id="UP000613030"/>
    </source>
</evidence>
<dbReference type="RefSeq" id="WP_202015254.1">
    <property type="nucleotide sequence ID" value="NZ_JAERRB010000014.1"/>
</dbReference>
<keyword evidence="5" id="KW-1185">Reference proteome</keyword>
<sequence>MAFISQERRLLVKFSLLVIIPVLLLLAFTVGMSLRTPEENSQPFFMLVMAVVVTAGYGLFAALFLRALSRRFEKVEEASMHLSEGKFNHTLHGVDDGEFNAISQAIHRTREELKNKTDFANQIGEGNLQASYQPLSDDDLLGHSLLKIKESLLAVKEEDRKRNWTTDGLARFVDVLRTDRNLKQLCDDILRNLIKLLRANQGTIFIINSSTTDKPSLDMQACYAFDRKKYINKTIMPGEGLIGQVYLEKQTMYLKEVPENFVRITSGLGDATPRFLLITPLKMDDDVVGTVELASFREFEKHEIAFVEKIGETIAHNIISFRTAEHTRQLLQESQEQAEHMRSQEEELRQNQEELQATQEEISRKYNELFRQLTDLNHQSKFDQLKSINSTKKRNVEYYFDIIRNQIITFSENKMVIDAMQEFTKTFHSLEIDASAGAQGRVKEGIKQYYAKEFLPRLQDNVSDAVNADDFIPADSIAQQLQYTFIAANPHPTGQKSLMVTSRDNSEYGLVHARYHPLLLSFLDKFGYYDIFLIDRAGNIVYSVFKEVDFGTNLITGRYSTTNFGSLVQTALRSTDKQFVRLVDFEPYAPSYNAPASFIACPICDGDEKTGALVFQMPINKINQILTGDNKWREDGLGESGETYMVGSDYKLRSISRDLLEDKRHYLATLRANGYSDAVVHQVDLMNTSILVEQLNLQSITNALNGETGTRIEKNSSGVELLNAYAPLAIPDVQWVILSSMKEEEASQRINELRKKG</sequence>
<dbReference type="SMART" id="SM00065">
    <property type="entry name" value="GAF"/>
    <property type="match status" value="1"/>
</dbReference>